<protein>
    <submittedName>
        <fullName evidence="2">Uncharacterized protein</fullName>
    </submittedName>
</protein>
<dbReference type="Proteomes" id="UP000004814">
    <property type="component" value="Unassembled WGS sequence"/>
</dbReference>
<gene>
    <name evidence="2" type="ORF">BamMEX5DRAFT_1700</name>
</gene>
<dbReference type="EMBL" id="ABLK01000036">
    <property type="protein sequence ID" value="EDT42541.1"/>
    <property type="molecule type" value="Genomic_DNA"/>
</dbReference>
<comment type="caution">
    <text evidence="2">The sequence shown here is derived from an EMBL/GenBank/DDBJ whole genome shotgun (WGS) entry which is preliminary data.</text>
</comment>
<accession>B1T1N4</accession>
<organism evidence="2 3">
    <name type="scientific">Burkholderia ambifaria MEX-5</name>
    <dbReference type="NCBI Taxonomy" id="396597"/>
    <lineage>
        <taxon>Bacteria</taxon>
        <taxon>Pseudomonadati</taxon>
        <taxon>Pseudomonadota</taxon>
        <taxon>Betaproteobacteria</taxon>
        <taxon>Burkholderiales</taxon>
        <taxon>Burkholderiaceae</taxon>
        <taxon>Burkholderia</taxon>
        <taxon>Burkholderia cepacia complex</taxon>
    </lineage>
</organism>
<sequence>MTQDVCGRNRLKRKTGAAAPVFWVRRPAWPARVQRAASAPSASPVTRTMRHSGSTVAPIFS</sequence>
<feature type="region of interest" description="Disordered" evidence="1">
    <location>
        <begin position="37"/>
        <end position="61"/>
    </location>
</feature>
<reference evidence="2 3" key="1">
    <citation type="submission" date="2008-03" db="EMBL/GenBank/DDBJ databases">
        <title>Sequencing of the draft genome and assembly of Burkholderia ambifaria MEX-5.</title>
        <authorList>
            <consortium name="US DOE Joint Genome Institute (JGI-PGF)"/>
            <person name="Copeland A."/>
            <person name="Lucas S."/>
            <person name="Lapidus A."/>
            <person name="Glavina del Rio T."/>
            <person name="Dalin E."/>
            <person name="Tice H."/>
            <person name="Bruce D."/>
            <person name="Goodwin L."/>
            <person name="Pitluck S."/>
            <person name="Larimer F."/>
            <person name="Land M.L."/>
            <person name="Hauser L."/>
            <person name="Tiedje J."/>
            <person name="Richardson P."/>
        </authorList>
    </citation>
    <scope>NUCLEOTIDE SEQUENCE [LARGE SCALE GENOMIC DNA]</scope>
    <source>
        <strain evidence="2 3">MEX-5</strain>
    </source>
</reference>
<evidence type="ECO:0000313" key="2">
    <source>
        <dbReference type="EMBL" id="EDT42541.1"/>
    </source>
</evidence>
<name>B1T1N4_9BURK</name>
<evidence type="ECO:0000256" key="1">
    <source>
        <dbReference type="SAM" id="MobiDB-lite"/>
    </source>
</evidence>
<evidence type="ECO:0000313" key="3">
    <source>
        <dbReference type="Proteomes" id="UP000004814"/>
    </source>
</evidence>
<proteinExistence type="predicted"/>
<feature type="compositionally biased region" description="Polar residues" evidence="1">
    <location>
        <begin position="40"/>
        <end position="55"/>
    </location>
</feature>
<dbReference type="AlphaFoldDB" id="B1T1N4"/>